<dbReference type="CDD" id="cd11747">
    <property type="entry name" value="GH94N_like_1"/>
    <property type="match status" value="1"/>
</dbReference>
<reference evidence="3" key="2">
    <citation type="submission" date="2023-04" db="EMBL/GenBank/DDBJ databases">
        <title>Paracnuella aquatica gen. nov., sp. nov., a member of the family Chitinophagaceae isolated from a hot spring.</title>
        <authorList>
            <person name="Wang C."/>
        </authorList>
    </citation>
    <scope>NUCLEOTIDE SEQUENCE</scope>
    <source>
        <strain evidence="3">LB-8</strain>
    </source>
</reference>
<feature type="coiled-coil region" evidence="1">
    <location>
        <begin position="295"/>
        <end position="322"/>
    </location>
</feature>
<name>A0A9X2XYN0_9BACT</name>
<evidence type="ECO:0000256" key="1">
    <source>
        <dbReference type="SAM" id="Coils"/>
    </source>
</evidence>
<dbReference type="GO" id="GO:0005975">
    <property type="term" value="P:carbohydrate metabolic process"/>
    <property type="evidence" value="ECO:0007669"/>
    <property type="project" value="InterPro"/>
</dbReference>
<dbReference type="InterPro" id="IPR012341">
    <property type="entry name" value="6hp_glycosidase-like_sf"/>
</dbReference>
<protein>
    <submittedName>
        <fullName evidence="3">DUF4450 domain-containing protein</fullName>
    </submittedName>
</protein>
<dbReference type="InterPro" id="IPR028028">
    <property type="entry name" value="DUF4450"/>
</dbReference>
<keyword evidence="1" id="KW-0175">Coiled coil</keyword>
<feature type="signal peptide" evidence="2">
    <location>
        <begin position="1"/>
        <end position="22"/>
    </location>
</feature>
<dbReference type="SUPFAM" id="SSF48208">
    <property type="entry name" value="Six-hairpin glycosidases"/>
    <property type="match status" value="1"/>
</dbReference>
<dbReference type="Pfam" id="PF14614">
    <property type="entry name" value="DUF4450"/>
    <property type="match status" value="1"/>
</dbReference>
<sequence>MKRNILYSIICLLIIANSPVLAQNTALWWHGKERSLRYRPEGEDFVITNGDKRFNRALYGTNTAFRAEAGDLPEFALYMPGMGGNLKFGLISGSTSKWLINAKSITARYRPGSMLYEIKDQILGNGSLQLTILALAEGEGIIVKAQGQNIPSNVILFAAFGGATGAKFSRDGDIGADPESSFYLKPEYCKNNIFNIKGNTFSLYYGTKKPLSEEDRYEIKHVASQNGDTTANTVPSKKLVGVFPATAQLKIGDATKQESPLQFLASSGSETPALTAQMPLQTEALHFLVQNPDAKGAATAEAAQLQARAEEARKKMAERIKLNTPDPYINTLGGALSMAADAIWEDPSYLHGAVAWRMRLNAWRGAYAADALGWHDRARKHFSSYALSQLTTPAVGPVIADTALHLARHIEKLGTAMFSSGYICRNPNGDFRPHHYDMNLVFVDQLLTHFQYTGDTAYVREMWPLLQRHLDWEKRNFDTDGDGLYDAYCCIWASDALQYSGGGVTHSSSYNYRANKLAAGLAKLIGKDPTPYQQEADKILKALQNQLWIPSKGWYGEYKDLLGGKKVHPSAGLWTIYHAIDSRVPNPFQAYQALRYIDTNIPRIPIRAKGLKDTSLYTISTTNWQPYTWSLNNVALAEVLHTALAYWQGGRSEEAYKLWKSSLLESMYLSSSPGNMQQLSFYDAIRGELYRDFADPVGMAARTLTEGLFGILPNALKDTLYIKPGLPLAWNNASLTTPDIQFSFIHKTGLEGRKADIDEYTIIPAYTKSMKLNFRVQAKRESLTSVKVNGKEVPWKVVKDAVGMPVLEINSAESDKYLIQVAWIGYALEKPAIPAKLAKGEMFSIGLKQAVLVEVYDPQDALISSSNDFGKMSAMVKDDAGNKTFFLHMKQGQFEWWQPLGFEAVKGLQIITADEQKDNIVKLRIRNNTAAAKNGNITVNGWSKAIKLKANSTSSLITIPATALNAGSNRIGFETAGKQLTASTVINWNVQNSSTVQYEKVDLAPHFNNSVTNIFKTEYLSPRPASPTLQLPVQGIGNWCYPMTTANIDDAGLRQRAGSKGEIVLSQGVPLATPASGKNILFTSLWDNYPDSVKLPLSGNASHAYFLVAGSTNPMQTRFTNGEITVLYKDGSSEKLELKNPENWWPIEQDYFVDGYAFTTDAPKPVRVYLKSGQDSRTYNQFTTIKGFSTMAVDGGAATVLDLPLNKEKELAGLVLKTVANDIVIGLMSVTLVR</sequence>
<keyword evidence="2" id="KW-0732">Signal</keyword>
<evidence type="ECO:0000313" key="4">
    <source>
        <dbReference type="Proteomes" id="UP001155483"/>
    </source>
</evidence>
<dbReference type="Gene3D" id="1.50.10.10">
    <property type="match status" value="1"/>
</dbReference>
<dbReference type="AlphaFoldDB" id="A0A9X2XYN0"/>
<gene>
    <name evidence="3" type="ORF">OCK74_18915</name>
</gene>
<dbReference type="EMBL" id="JAOTIF010000018">
    <property type="protein sequence ID" value="MCU7551200.1"/>
    <property type="molecule type" value="Genomic_DNA"/>
</dbReference>
<evidence type="ECO:0000256" key="2">
    <source>
        <dbReference type="SAM" id="SignalP"/>
    </source>
</evidence>
<comment type="caution">
    <text evidence="3">The sequence shown here is derived from an EMBL/GenBank/DDBJ whole genome shotgun (WGS) entry which is preliminary data.</text>
</comment>
<evidence type="ECO:0000313" key="3">
    <source>
        <dbReference type="EMBL" id="MCU7551200.1"/>
    </source>
</evidence>
<keyword evidence="4" id="KW-1185">Reference proteome</keyword>
<proteinExistence type="predicted"/>
<accession>A0A9X2XYN0</accession>
<organism evidence="3 4">
    <name type="scientific">Paraflavisolibacter caeni</name>
    <dbReference type="NCBI Taxonomy" id="2982496"/>
    <lineage>
        <taxon>Bacteria</taxon>
        <taxon>Pseudomonadati</taxon>
        <taxon>Bacteroidota</taxon>
        <taxon>Chitinophagia</taxon>
        <taxon>Chitinophagales</taxon>
        <taxon>Chitinophagaceae</taxon>
        <taxon>Paraflavisolibacter</taxon>
    </lineage>
</organism>
<reference evidence="3" key="1">
    <citation type="submission" date="2022-09" db="EMBL/GenBank/DDBJ databases">
        <authorList>
            <person name="Yuan C."/>
            <person name="Ke Z."/>
        </authorList>
    </citation>
    <scope>NUCLEOTIDE SEQUENCE</scope>
    <source>
        <strain evidence="3">LB-8</strain>
    </source>
</reference>
<dbReference type="Proteomes" id="UP001155483">
    <property type="component" value="Unassembled WGS sequence"/>
</dbReference>
<dbReference type="InterPro" id="IPR008928">
    <property type="entry name" value="6-hairpin_glycosidase_sf"/>
</dbReference>
<dbReference type="RefSeq" id="WP_279298639.1">
    <property type="nucleotide sequence ID" value="NZ_JAOTIF010000018.1"/>
</dbReference>
<feature type="chain" id="PRO_5040998020" evidence="2">
    <location>
        <begin position="23"/>
        <end position="1234"/>
    </location>
</feature>